<keyword evidence="6" id="KW-0808">Transferase</keyword>
<proteinExistence type="predicted"/>
<evidence type="ECO:0000256" key="17">
    <source>
        <dbReference type="ARBA" id="ARBA00047899"/>
    </source>
</evidence>
<dbReference type="InterPro" id="IPR000719">
    <property type="entry name" value="Prot_kinase_dom"/>
</dbReference>
<dbReference type="FunFam" id="3.80.10.10:FF:000095">
    <property type="entry name" value="LRR receptor-like serine/threonine-protein kinase GSO1"/>
    <property type="match status" value="1"/>
</dbReference>
<evidence type="ECO:0000256" key="8">
    <source>
        <dbReference type="ARBA" id="ARBA00022729"/>
    </source>
</evidence>
<keyword evidence="5" id="KW-0433">Leucine-rich repeat</keyword>
<dbReference type="FunFam" id="1.10.510.10:FF:000445">
    <property type="entry name" value="MDIS1-interacting receptor like kinase 2"/>
    <property type="match status" value="1"/>
</dbReference>
<dbReference type="PANTHER" id="PTHR48056:SF42">
    <property type="entry name" value="MDIS1-INTERACTING RECEPTOR LIKE KINASE 2-LIKE"/>
    <property type="match status" value="1"/>
</dbReference>
<dbReference type="Pfam" id="PF08263">
    <property type="entry name" value="LRRNT_2"/>
    <property type="match status" value="1"/>
</dbReference>
<dbReference type="GO" id="GO:0099402">
    <property type="term" value="P:plant organ development"/>
    <property type="evidence" value="ECO:0007669"/>
    <property type="project" value="UniProtKB-ARBA"/>
</dbReference>
<evidence type="ECO:0000256" key="11">
    <source>
        <dbReference type="ARBA" id="ARBA00022777"/>
    </source>
</evidence>
<dbReference type="GO" id="GO:0016020">
    <property type="term" value="C:membrane"/>
    <property type="evidence" value="ECO:0007669"/>
    <property type="project" value="UniProtKB-SubCell"/>
</dbReference>
<dbReference type="InterPro" id="IPR013210">
    <property type="entry name" value="LRR_N_plant-typ"/>
</dbReference>
<evidence type="ECO:0000313" key="21">
    <source>
        <dbReference type="EMBL" id="CAK9154156.1"/>
    </source>
</evidence>
<dbReference type="Pfam" id="PF00560">
    <property type="entry name" value="LRR_1"/>
    <property type="match status" value="6"/>
</dbReference>
<dbReference type="InterPro" id="IPR011009">
    <property type="entry name" value="Kinase-like_dom_sf"/>
</dbReference>
<dbReference type="InterPro" id="IPR003591">
    <property type="entry name" value="Leu-rich_rpt_typical-subtyp"/>
</dbReference>
<dbReference type="GO" id="GO:0004674">
    <property type="term" value="F:protein serine/threonine kinase activity"/>
    <property type="evidence" value="ECO:0007669"/>
    <property type="project" value="UniProtKB-KW"/>
</dbReference>
<name>A0ABC8SAB2_9AQUA</name>
<evidence type="ECO:0000256" key="6">
    <source>
        <dbReference type="ARBA" id="ARBA00022679"/>
    </source>
</evidence>
<dbReference type="Gene3D" id="1.10.510.10">
    <property type="entry name" value="Transferase(Phosphotransferase) domain 1"/>
    <property type="match status" value="1"/>
</dbReference>
<dbReference type="GO" id="GO:0005524">
    <property type="term" value="F:ATP binding"/>
    <property type="evidence" value="ECO:0007669"/>
    <property type="project" value="UniProtKB-KW"/>
</dbReference>
<dbReference type="EC" id="2.7.11.1" evidence="2"/>
<evidence type="ECO:0000256" key="1">
    <source>
        <dbReference type="ARBA" id="ARBA00004479"/>
    </source>
</evidence>
<dbReference type="Proteomes" id="UP001642360">
    <property type="component" value="Unassembled WGS sequence"/>
</dbReference>
<dbReference type="Gene3D" id="3.30.200.20">
    <property type="entry name" value="Phosphorylase Kinase, domain 1"/>
    <property type="match status" value="1"/>
</dbReference>
<evidence type="ECO:0000256" key="12">
    <source>
        <dbReference type="ARBA" id="ARBA00022840"/>
    </source>
</evidence>
<feature type="transmembrane region" description="Helical" evidence="19">
    <location>
        <begin position="631"/>
        <end position="658"/>
    </location>
</feature>
<keyword evidence="4" id="KW-0597">Phosphoprotein</keyword>
<dbReference type="PANTHER" id="PTHR48056">
    <property type="entry name" value="LRR RECEPTOR-LIKE SERINE/THREONINE-PROTEIN KINASE-RELATED"/>
    <property type="match status" value="1"/>
</dbReference>
<evidence type="ECO:0000256" key="9">
    <source>
        <dbReference type="ARBA" id="ARBA00022737"/>
    </source>
</evidence>
<dbReference type="SMART" id="SM00369">
    <property type="entry name" value="LRR_TYP"/>
    <property type="match status" value="7"/>
</dbReference>
<dbReference type="FunFam" id="3.80.10.10:FF:000383">
    <property type="entry name" value="Leucine-rich repeat receptor protein kinase EMS1"/>
    <property type="match status" value="1"/>
</dbReference>
<dbReference type="PROSITE" id="PS50011">
    <property type="entry name" value="PROTEIN_KINASE_DOM"/>
    <property type="match status" value="1"/>
</dbReference>
<dbReference type="InterPro" id="IPR032675">
    <property type="entry name" value="LRR_dom_sf"/>
</dbReference>
<dbReference type="InterPro" id="IPR008266">
    <property type="entry name" value="Tyr_kinase_AS"/>
</dbReference>
<dbReference type="SUPFAM" id="SSF56112">
    <property type="entry name" value="Protein kinase-like (PK-like)"/>
    <property type="match status" value="1"/>
</dbReference>
<evidence type="ECO:0000256" key="16">
    <source>
        <dbReference type="ARBA" id="ARBA00023180"/>
    </source>
</evidence>
<keyword evidence="3" id="KW-0723">Serine/threonine-protein kinase</keyword>
<evidence type="ECO:0000256" key="15">
    <source>
        <dbReference type="ARBA" id="ARBA00023170"/>
    </source>
</evidence>
<dbReference type="GO" id="GO:0051707">
    <property type="term" value="P:response to other organism"/>
    <property type="evidence" value="ECO:0007669"/>
    <property type="project" value="UniProtKB-ARBA"/>
</dbReference>
<reference evidence="21 22" key="1">
    <citation type="submission" date="2024-02" db="EMBL/GenBank/DDBJ databases">
        <authorList>
            <person name="Vignale AGUSTIN F."/>
            <person name="Sosa J E."/>
            <person name="Modenutti C."/>
        </authorList>
    </citation>
    <scope>NUCLEOTIDE SEQUENCE [LARGE SCALE GENOMIC DNA]</scope>
</reference>
<dbReference type="Gene3D" id="3.80.10.10">
    <property type="entry name" value="Ribonuclease Inhibitor"/>
    <property type="match status" value="3"/>
</dbReference>
<dbReference type="InterPro" id="IPR050647">
    <property type="entry name" value="Plant_LRR-RLKs"/>
</dbReference>
<keyword evidence="8" id="KW-0732">Signal</keyword>
<evidence type="ECO:0000313" key="22">
    <source>
        <dbReference type="Proteomes" id="UP001642360"/>
    </source>
</evidence>
<evidence type="ECO:0000256" key="19">
    <source>
        <dbReference type="SAM" id="Phobius"/>
    </source>
</evidence>
<keyword evidence="11" id="KW-0418">Kinase</keyword>
<keyword evidence="9" id="KW-0677">Repeat</keyword>
<sequence length="991" mass="108669">MKNANDKPLSDLFLPSLIFFLPLTILVLVPISQFDAFAEAAVVGEGKEVVALQTWKASLDNRSQYLLSSWIGSNPCNNWDGIGCSKSGRVNQIDLTSYGLRGKLEDLNFSSLPYLSCIDMHNNSLHETIPLNIGRLSRLTYLDLSDNCLSGVIPSEIGSLKNLQFFYMMDNLINGSIPQEIGMLSSLNELSLSNNNLIGSIPQEVGRLISLTNLSLSGNSLMGSIPASLGNLVNLNFLHLHENNFTGSIPSFFGNLTNLKMLWLQENLLAGSIPSALGKLKSLVDLRLNTNRLIGLIPLELNNLTHLRRFHLGGNKLTGQLPHNICLGGLLTRLAAQNNNLSGSIPKSLKNCTTLYRVRLDGNQISGNISEVFGIYPNLDYIDLSYNKFYGKLPKTWGQCQNLTCLKISDNNISGRIPPELGEATQLGELDLSSNLLDGEIPKTLGKLGSLIILNLNDNKLSGNIPPELGNLHDLASINLAANNLSGPIPEEVGECVKLLALNLSKNLFGGSIPLEIGNLQSLESIDLSQNMLIGEVPRQLGQLRRLETMNLSLNEISGSIESIFDQSLSLSSVDISYNQLEGPLPCIAAFQEAPFEALRGNKGLCGNATGLRPCSPVKSKKDNDRRGKRILILILLPVVGTSVFLSIVFGFFCAFWPKKRSIANEPRRSNGNLFSTLSFDGKIVYENIVEATEDFSSRHCIGVGGCGTVYKAELPGGQVVAVKKLHASHDGEMQNLQGFNNEICALTEIRHRNIVKLYGFCLHTRHSFLVYEFLEGGSLGYFLSNDEQAMRFEWSKRINIVKGVANALSYMHHGCSPPMIHRDISSKNVLLDSVYEAHISDFGTARVLQLDSSNWTSFAGTFGYAAPELAYTMEVNEKCDVYSFGVLSMELIMGKHPGELVSSLSSLITAQSILLKELLDKRLSPPSLQLAEEVVYVIKLALACLHPNPLFRPTMQQVSLQLLKQKPALQNPLDIVSLDQLLNIESPTSY</sequence>
<dbReference type="FunFam" id="3.30.200.20:FF:000309">
    <property type="entry name" value="Leucine-rich repeat receptor protein kinase MSP1"/>
    <property type="match status" value="1"/>
</dbReference>
<gene>
    <name evidence="21" type="ORF">ILEXP_LOCUS22465</name>
</gene>
<dbReference type="Pfam" id="PF00069">
    <property type="entry name" value="Pkinase"/>
    <property type="match status" value="1"/>
</dbReference>
<dbReference type="PRINTS" id="PR00019">
    <property type="entry name" value="LEURICHRPT"/>
</dbReference>
<dbReference type="GO" id="GO:0009653">
    <property type="term" value="P:anatomical structure morphogenesis"/>
    <property type="evidence" value="ECO:0007669"/>
    <property type="project" value="UniProtKB-ARBA"/>
</dbReference>
<dbReference type="GO" id="GO:0006952">
    <property type="term" value="P:defense response"/>
    <property type="evidence" value="ECO:0007669"/>
    <property type="project" value="UniProtKB-ARBA"/>
</dbReference>
<dbReference type="InterPro" id="IPR001611">
    <property type="entry name" value="Leu-rich_rpt"/>
</dbReference>
<protein>
    <recommendedName>
        <fullName evidence="2">non-specific serine/threonine protein kinase</fullName>
        <ecNumber evidence="2">2.7.11.1</ecNumber>
    </recommendedName>
</protein>
<keyword evidence="22" id="KW-1185">Reference proteome</keyword>
<keyword evidence="13 19" id="KW-1133">Transmembrane helix</keyword>
<dbReference type="Pfam" id="PF13855">
    <property type="entry name" value="LRR_8"/>
    <property type="match status" value="1"/>
</dbReference>
<keyword evidence="14 19" id="KW-0472">Membrane</keyword>
<evidence type="ECO:0000256" key="14">
    <source>
        <dbReference type="ARBA" id="ARBA00023136"/>
    </source>
</evidence>
<organism evidence="21 22">
    <name type="scientific">Ilex paraguariensis</name>
    <name type="common">yerba mate</name>
    <dbReference type="NCBI Taxonomy" id="185542"/>
    <lineage>
        <taxon>Eukaryota</taxon>
        <taxon>Viridiplantae</taxon>
        <taxon>Streptophyta</taxon>
        <taxon>Embryophyta</taxon>
        <taxon>Tracheophyta</taxon>
        <taxon>Spermatophyta</taxon>
        <taxon>Magnoliopsida</taxon>
        <taxon>eudicotyledons</taxon>
        <taxon>Gunneridae</taxon>
        <taxon>Pentapetalae</taxon>
        <taxon>asterids</taxon>
        <taxon>campanulids</taxon>
        <taxon>Aquifoliales</taxon>
        <taxon>Aquifoliaceae</taxon>
        <taxon>Ilex</taxon>
    </lineage>
</organism>
<dbReference type="AlphaFoldDB" id="A0ABC8SAB2"/>
<keyword evidence="10" id="KW-0547">Nucleotide-binding</keyword>
<comment type="subcellular location">
    <subcellularLocation>
        <location evidence="1">Membrane</location>
        <topology evidence="1">Single-pass type I membrane protein</topology>
    </subcellularLocation>
</comment>
<evidence type="ECO:0000256" key="13">
    <source>
        <dbReference type="ARBA" id="ARBA00022989"/>
    </source>
</evidence>
<feature type="transmembrane region" description="Helical" evidence="19">
    <location>
        <begin position="12"/>
        <end position="31"/>
    </location>
</feature>
<evidence type="ECO:0000256" key="2">
    <source>
        <dbReference type="ARBA" id="ARBA00012513"/>
    </source>
</evidence>
<keyword evidence="7 19" id="KW-0812">Transmembrane</keyword>
<keyword evidence="15" id="KW-0675">Receptor</keyword>
<keyword evidence="16" id="KW-0325">Glycoprotein</keyword>
<dbReference type="SUPFAM" id="SSF52058">
    <property type="entry name" value="L domain-like"/>
    <property type="match status" value="1"/>
</dbReference>
<comment type="catalytic activity">
    <reaction evidence="17">
        <text>L-threonyl-[protein] + ATP = O-phospho-L-threonyl-[protein] + ADP + H(+)</text>
        <dbReference type="Rhea" id="RHEA:46608"/>
        <dbReference type="Rhea" id="RHEA-COMP:11060"/>
        <dbReference type="Rhea" id="RHEA-COMP:11605"/>
        <dbReference type="ChEBI" id="CHEBI:15378"/>
        <dbReference type="ChEBI" id="CHEBI:30013"/>
        <dbReference type="ChEBI" id="CHEBI:30616"/>
        <dbReference type="ChEBI" id="CHEBI:61977"/>
        <dbReference type="ChEBI" id="CHEBI:456216"/>
        <dbReference type="EC" id="2.7.11.1"/>
    </reaction>
</comment>
<dbReference type="EMBL" id="CAUOFW020002502">
    <property type="protein sequence ID" value="CAK9154156.1"/>
    <property type="molecule type" value="Genomic_DNA"/>
</dbReference>
<accession>A0ABC8SAB2</accession>
<dbReference type="SUPFAM" id="SSF52047">
    <property type="entry name" value="RNI-like"/>
    <property type="match status" value="1"/>
</dbReference>
<evidence type="ECO:0000256" key="10">
    <source>
        <dbReference type="ARBA" id="ARBA00022741"/>
    </source>
</evidence>
<evidence type="ECO:0000256" key="5">
    <source>
        <dbReference type="ARBA" id="ARBA00022614"/>
    </source>
</evidence>
<keyword evidence="12" id="KW-0067">ATP-binding</keyword>
<evidence type="ECO:0000256" key="7">
    <source>
        <dbReference type="ARBA" id="ARBA00022692"/>
    </source>
</evidence>
<evidence type="ECO:0000259" key="20">
    <source>
        <dbReference type="PROSITE" id="PS50011"/>
    </source>
</evidence>
<dbReference type="PROSITE" id="PS00109">
    <property type="entry name" value="PROTEIN_KINASE_TYR"/>
    <property type="match status" value="1"/>
</dbReference>
<dbReference type="FunFam" id="3.80.10.10:FF:000400">
    <property type="entry name" value="Nuclear pore complex protein NUP107"/>
    <property type="match status" value="1"/>
</dbReference>
<evidence type="ECO:0000256" key="4">
    <source>
        <dbReference type="ARBA" id="ARBA00022553"/>
    </source>
</evidence>
<comment type="catalytic activity">
    <reaction evidence="18">
        <text>L-seryl-[protein] + ATP = O-phospho-L-seryl-[protein] + ADP + H(+)</text>
        <dbReference type="Rhea" id="RHEA:17989"/>
        <dbReference type="Rhea" id="RHEA-COMP:9863"/>
        <dbReference type="Rhea" id="RHEA-COMP:11604"/>
        <dbReference type="ChEBI" id="CHEBI:15378"/>
        <dbReference type="ChEBI" id="CHEBI:29999"/>
        <dbReference type="ChEBI" id="CHEBI:30616"/>
        <dbReference type="ChEBI" id="CHEBI:83421"/>
        <dbReference type="ChEBI" id="CHEBI:456216"/>
        <dbReference type="EC" id="2.7.11.1"/>
    </reaction>
</comment>
<feature type="domain" description="Protein kinase" evidence="20">
    <location>
        <begin position="696"/>
        <end position="970"/>
    </location>
</feature>
<comment type="caution">
    <text evidence="21">The sequence shown here is derived from an EMBL/GenBank/DDBJ whole genome shotgun (WGS) entry which is preliminary data.</text>
</comment>
<evidence type="ECO:0000256" key="18">
    <source>
        <dbReference type="ARBA" id="ARBA00048679"/>
    </source>
</evidence>
<evidence type="ECO:0000256" key="3">
    <source>
        <dbReference type="ARBA" id="ARBA00022527"/>
    </source>
</evidence>